<accession>A0A1Q9CPX8</accession>
<keyword evidence="3" id="KW-1185">Reference proteome</keyword>
<sequence>MVRAEEMFSGRESQEFKKTIEGASKLLGKVDAYLEGQPVKKAPARPPADVAKASSPAPSTVTQAAPEPPAQLDACAAHWRIRIVRRCRGWGGRILLPNKGQEFAPIRLPSV</sequence>
<dbReference type="AlphaFoldDB" id="A0A1Q9CPX8"/>
<proteinExistence type="predicted"/>
<evidence type="ECO:0000313" key="2">
    <source>
        <dbReference type="EMBL" id="OLP84982.1"/>
    </source>
</evidence>
<gene>
    <name evidence="2" type="ORF">AK812_SmicGene34078</name>
</gene>
<evidence type="ECO:0000256" key="1">
    <source>
        <dbReference type="SAM" id="MobiDB-lite"/>
    </source>
</evidence>
<evidence type="ECO:0000313" key="3">
    <source>
        <dbReference type="Proteomes" id="UP000186817"/>
    </source>
</evidence>
<feature type="region of interest" description="Disordered" evidence="1">
    <location>
        <begin position="38"/>
        <end position="68"/>
    </location>
</feature>
<dbReference type="EMBL" id="LSRX01001002">
    <property type="protein sequence ID" value="OLP84982.1"/>
    <property type="molecule type" value="Genomic_DNA"/>
</dbReference>
<protein>
    <submittedName>
        <fullName evidence="2">Uncharacterized protein</fullName>
    </submittedName>
</protein>
<organism evidence="2 3">
    <name type="scientific">Symbiodinium microadriaticum</name>
    <name type="common">Dinoflagellate</name>
    <name type="synonym">Zooxanthella microadriatica</name>
    <dbReference type="NCBI Taxonomy" id="2951"/>
    <lineage>
        <taxon>Eukaryota</taxon>
        <taxon>Sar</taxon>
        <taxon>Alveolata</taxon>
        <taxon>Dinophyceae</taxon>
        <taxon>Suessiales</taxon>
        <taxon>Symbiodiniaceae</taxon>
        <taxon>Symbiodinium</taxon>
    </lineage>
</organism>
<dbReference type="Proteomes" id="UP000186817">
    <property type="component" value="Unassembled WGS sequence"/>
</dbReference>
<comment type="caution">
    <text evidence="2">The sequence shown here is derived from an EMBL/GenBank/DDBJ whole genome shotgun (WGS) entry which is preliminary data.</text>
</comment>
<name>A0A1Q9CPX8_SYMMI</name>
<reference evidence="2 3" key="1">
    <citation type="submission" date="2016-02" db="EMBL/GenBank/DDBJ databases">
        <title>Genome analysis of coral dinoflagellate symbionts highlights evolutionary adaptations to a symbiotic lifestyle.</title>
        <authorList>
            <person name="Aranda M."/>
            <person name="Li Y."/>
            <person name="Liew Y.J."/>
            <person name="Baumgarten S."/>
            <person name="Simakov O."/>
            <person name="Wilson M."/>
            <person name="Piel J."/>
            <person name="Ashoor H."/>
            <person name="Bougouffa S."/>
            <person name="Bajic V.B."/>
            <person name="Ryu T."/>
            <person name="Ravasi T."/>
            <person name="Bayer T."/>
            <person name="Micklem G."/>
            <person name="Kim H."/>
            <person name="Bhak J."/>
            <person name="Lajeunesse T.C."/>
            <person name="Voolstra C.R."/>
        </authorList>
    </citation>
    <scope>NUCLEOTIDE SEQUENCE [LARGE SCALE GENOMIC DNA]</scope>
    <source>
        <strain evidence="2 3">CCMP2467</strain>
    </source>
</reference>